<evidence type="ECO:0000256" key="4">
    <source>
        <dbReference type="ARBA" id="ARBA00023002"/>
    </source>
</evidence>
<dbReference type="PANTHER" id="PTHR10209">
    <property type="entry name" value="OXIDOREDUCTASE, 2OG-FE II OXYGENASE FAMILY PROTEIN"/>
    <property type="match status" value="1"/>
</dbReference>
<evidence type="ECO:0000256" key="3">
    <source>
        <dbReference type="ARBA" id="ARBA00022723"/>
    </source>
</evidence>
<sequence>MVVTSRDEVSASHKPDYDRASELKAFDDTKAGVKGLVDAGVTEIPRIFYHPPENLDKTSATAATGDTQFSIPVIDLQGIDKDVIKRKEIVERVREAAEIWGFFQVVNHGIHVSVLEEMKEGVRRFHEEDSEVKKEFYTRDHMRPVVYNSNFDLYSGPATNWRDSFSCIMAPNSPKPEDLPASCRDILAEYSKQVMNLGILLFELLSAALGLNPNHLNDIDCYEGLAVLCHYYPACPQPELTLGTSKHADNDFLTILLQDHIGGLQVLFQGKWIDIPPEPGALVVNIGDLLQLITNDRFKSVEHRVLANRVGPRVSVASFFFTALQPSSKLYGPIKELISEDNPPKYRETTVRDYVAYFNEKGLDGSSALLHFRL</sequence>
<accession>A0A2N9GS94</accession>
<dbReference type="Pfam" id="PF14226">
    <property type="entry name" value="DIOX_N"/>
    <property type="match status" value="1"/>
</dbReference>
<dbReference type="FunFam" id="2.60.120.330:FF:000005">
    <property type="entry name" value="1-aminocyclopropane-1-carboxylate oxidase homolog 1"/>
    <property type="match status" value="1"/>
</dbReference>
<dbReference type="InterPro" id="IPR027443">
    <property type="entry name" value="IPNS-like_sf"/>
</dbReference>
<comment type="similarity">
    <text evidence="2 6">Belongs to the iron/ascorbate-dependent oxidoreductase family.</text>
</comment>
<keyword evidence="4 6" id="KW-0560">Oxidoreductase</keyword>
<evidence type="ECO:0000256" key="6">
    <source>
        <dbReference type="RuleBase" id="RU003682"/>
    </source>
</evidence>
<dbReference type="GO" id="GO:0051213">
    <property type="term" value="F:dioxygenase activity"/>
    <property type="evidence" value="ECO:0007669"/>
    <property type="project" value="UniProtKB-ARBA"/>
</dbReference>
<reference evidence="8" key="1">
    <citation type="submission" date="2018-02" db="EMBL/GenBank/DDBJ databases">
        <authorList>
            <person name="Cohen D.B."/>
            <person name="Kent A.D."/>
        </authorList>
    </citation>
    <scope>NUCLEOTIDE SEQUENCE</scope>
</reference>
<dbReference type="EMBL" id="OIVN01002315">
    <property type="protein sequence ID" value="SPD02532.1"/>
    <property type="molecule type" value="Genomic_DNA"/>
</dbReference>
<feature type="domain" description="Fe2OG dioxygenase" evidence="7">
    <location>
        <begin position="223"/>
        <end position="323"/>
    </location>
</feature>
<evidence type="ECO:0000313" key="8">
    <source>
        <dbReference type="EMBL" id="SPD02532.1"/>
    </source>
</evidence>
<evidence type="ECO:0000256" key="5">
    <source>
        <dbReference type="ARBA" id="ARBA00023004"/>
    </source>
</evidence>
<keyword evidence="3 6" id="KW-0479">Metal-binding</keyword>
<dbReference type="InterPro" id="IPR005123">
    <property type="entry name" value="Oxoglu/Fe-dep_dioxygenase_dom"/>
</dbReference>
<dbReference type="InterPro" id="IPR026992">
    <property type="entry name" value="DIOX_N"/>
</dbReference>
<dbReference type="AlphaFoldDB" id="A0A2N9GS94"/>
<dbReference type="SUPFAM" id="SSF51197">
    <property type="entry name" value="Clavaminate synthase-like"/>
    <property type="match status" value="1"/>
</dbReference>
<dbReference type="InterPro" id="IPR044861">
    <property type="entry name" value="IPNS-like_FE2OG_OXY"/>
</dbReference>
<organism evidence="8">
    <name type="scientific">Fagus sylvatica</name>
    <name type="common">Beechnut</name>
    <dbReference type="NCBI Taxonomy" id="28930"/>
    <lineage>
        <taxon>Eukaryota</taxon>
        <taxon>Viridiplantae</taxon>
        <taxon>Streptophyta</taxon>
        <taxon>Embryophyta</taxon>
        <taxon>Tracheophyta</taxon>
        <taxon>Spermatophyta</taxon>
        <taxon>Magnoliopsida</taxon>
        <taxon>eudicotyledons</taxon>
        <taxon>Gunneridae</taxon>
        <taxon>Pentapetalae</taxon>
        <taxon>rosids</taxon>
        <taxon>fabids</taxon>
        <taxon>Fagales</taxon>
        <taxon>Fagaceae</taxon>
        <taxon>Fagus</taxon>
    </lineage>
</organism>
<dbReference type="PANTHER" id="PTHR10209:SF791">
    <property type="entry name" value="1-AMINOCYCLOPROPANE-1-CARBOXYLATE OXIDASE HOMOLOG 1"/>
    <property type="match status" value="1"/>
</dbReference>
<dbReference type="GO" id="GO:0046872">
    <property type="term" value="F:metal ion binding"/>
    <property type="evidence" value="ECO:0007669"/>
    <property type="project" value="UniProtKB-KW"/>
</dbReference>
<name>A0A2N9GS94_FAGSY</name>
<dbReference type="Gene3D" id="2.60.120.330">
    <property type="entry name" value="B-lactam Antibiotic, Isopenicillin N Synthase, Chain"/>
    <property type="match status" value="1"/>
</dbReference>
<proteinExistence type="inferred from homology"/>
<comment type="cofactor">
    <cofactor evidence="1">
        <name>Fe cation</name>
        <dbReference type="ChEBI" id="CHEBI:24875"/>
    </cofactor>
</comment>
<evidence type="ECO:0000259" key="7">
    <source>
        <dbReference type="PROSITE" id="PS51471"/>
    </source>
</evidence>
<dbReference type="PROSITE" id="PS51471">
    <property type="entry name" value="FE2OG_OXY"/>
    <property type="match status" value="1"/>
</dbReference>
<evidence type="ECO:0000256" key="2">
    <source>
        <dbReference type="ARBA" id="ARBA00008056"/>
    </source>
</evidence>
<dbReference type="Pfam" id="PF03171">
    <property type="entry name" value="2OG-FeII_Oxy"/>
    <property type="match status" value="1"/>
</dbReference>
<keyword evidence="5 6" id="KW-0408">Iron</keyword>
<gene>
    <name evidence="8" type="ORF">FSB_LOCUS30414</name>
</gene>
<evidence type="ECO:0000256" key="1">
    <source>
        <dbReference type="ARBA" id="ARBA00001962"/>
    </source>
</evidence>
<protein>
    <recommendedName>
        <fullName evidence="7">Fe2OG dioxygenase domain-containing protein</fullName>
    </recommendedName>
</protein>